<dbReference type="SUPFAM" id="SSF88659">
    <property type="entry name" value="Sigma3 and sigma4 domains of RNA polymerase sigma factors"/>
    <property type="match status" value="1"/>
</dbReference>
<name>A0A917HUY2_9SPHI</name>
<evidence type="ECO:0000313" key="7">
    <source>
        <dbReference type="EMBL" id="GGG90050.1"/>
    </source>
</evidence>
<dbReference type="InterPro" id="IPR036388">
    <property type="entry name" value="WH-like_DNA-bd_sf"/>
</dbReference>
<dbReference type="GO" id="GO:0003677">
    <property type="term" value="F:DNA binding"/>
    <property type="evidence" value="ECO:0007669"/>
    <property type="project" value="InterPro"/>
</dbReference>
<dbReference type="PANTHER" id="PTHR43133">
    <property type="entry name" value="RNA POLYMERASE ECF-TYPE SIGMA FACTO"/>
    <property type="match status" value="1"/>
</dbReference>
<protein>
    <submittedName>
        <fullName evidence="7">DNA-directed RNA polymerase sigma-70 factor</fullName>
    </submittedName>
</protein>
<comment type="caution">
    <text evidence="7">The sequence shown here is derived from an EMBL/GenBank/DDBJ whole genome shotgun (WGS) entry which is preliminary data.</text>
</comment>
<evidence type="ECO:0000259" key="5">
    <source>
        <dbReference type="Pfam" id="PF04542"/>
    </source>
</evidence>
<keyword evidence="7" id="KW-0240">DNA-directed RNA polymerase</keyword>
<dbReference type="AlphaFoldDB" id="A0A917HUY2"/>
<gene>
    <name evidence="7" type="ORF">GCM10007415_25510</name>
</gene>
<dbReference type="EMBL" id="BMER01000002">
    <property type="protein sequence ID" value="GGG90050.1"/>
    <property type="molecule type" value="Genomic_DNA"/>
</dbReference>
<dbReference type="PANTHER" id="PTHR43133:SF46">
    <property type="entry name" value="RNA POLYMERASE SIGMA-70 FACTOR ECF SUBFAMILY"/>
    <property type="match status" value="1"/>
</dbReference>
<keyword evidence="4" id="KW-0804">Transcription</keyword>
<feature type="domain" description="RNA polymerase sigma factor 70 region 4 type 2" evidence="6">
    <location>
        <begin position="124"/>
        <end position="175"/>
    </location>
</feature>
<dbReference type="Gene3D" id="1.10.10.10">
    <property type="entry name" value="Winged helix-like DNA-binding domain superfamily/Winged helix DNA-binding domain"/>
    <property type="match status" value="1"/>
</dbReference>
<dbReference type="InterPro" id="IPR013325">
    <property type="entry name" value="RNA_pol_sigma_r2"/>
</dbReference>
<dbReference type="CDD" id="cd06171">
    <property type="entry name" value="Sigma70_r4"/>
    <property type="match status" value="1"/>
</dbReference>
<reference evidence="7" key="1">
    <citation type="journal article" date="2014" name="Int. J. Syst. Evol. Microbiol.">
        <title>Complete genome sequence of Corynebacterium casei LMG S-19264T (=DSM 44701T), isolated from a smear-ripened cheese.</title>
        <authorList>
            <consortium name="US DOE Joint Genome Institute (JGI-PGF)"/>
            <person name="Walter F."/>
            <person name="Albersmeier A."/>
            <person name="Kalinowski J."/>
            <person name="Ruckert C."/>
        </authorList>
    </citation>
    <scope>NUCLEOTIDE SEQUENCE</scope>
    <source>
        <strain evidence="7">CGMCC 1.12195</strain>
    </source>
</reference>
<sequence>MSSDCTITDAELVVDLCNGDSNAFSEIYRRYAESIYLLLRKKIGCREEAKDIAQEIFASLWQKRQTLPTDTCVSAYLFAAAKYRVINYMAHQKVCGTALQDLSKRLHAGVPATDHLVRERNLSEVIETAVSDLPEKMQVIFRMSRHEQLTHKEIAENLNLSETTVKKQVANALKILKPKIGLQ</sequence>
<dbReference type="GO" id="GO:0006352">
    <property type="term" value="P:DNA-templated transcription initiation"/>
    <property type="evidence" value="ECO:0007669"/>
    <property type="project" value="InterPro"/>
</dbReference>
<keyword evidence="2" id="KW-0805">Transcription regulation</keyword>
<evidence type="ECO:0000256" key="3">
    <source>
        <dbReference type="ARBA" id="ARBA00023082"/>
    </source>
</evidence>
<dbReference type="SUPFAM" id="SSF88946">
    <property type="entry name" value="Sigma2 domain of RNA polymerase sigma factors"/>
    <property type="match status" value="1"/>
</dbReference>
<proteinExistence type="inferred from homology"/>
<dbReference type="Pfam" id="PF08281">
    <property type="entry name" value="Sigma70_r4_2"/>
    <property type="match status" value="1"/>
</dbReference>
<comment type="similarity">
    <text evidence="1">Belongs to the sigma-70 factor family. ECF subfamily.</text>
</comment>
<keyword evidence="3" id="KW-0731">Sigma factor</keyword>
<evidence type="ECO:0000256" key="4">
    <source>
        <dbReference type="ARBA" id="ARBA00023163"/>
    </source>
</evidence>
<organism evidence="7 8">
    <name type="scientific">Parapedobacter pyrenivorans</name>
    <dbReference type="NCBI Taxonomy" id="1305674"/>
    <lineage>
        <taxon>Bacteria</taxon>
        <taxon>Pseudomonadati</taxon>
        <taxon>Bacteroidota</taxon>
        <taxon>Sphingobacteriia</taxon>
        <taxon>Sphingobacteriales</taxon>
        <taxon>Sphingobacteriaceae</taxon>
        <taxon>Parapedobacter</taxon>
    </lineage>
</organism>
<evidence type="ECO:0000256" key="1">
    <source>
        <dbReference type="ARBA" id="ARBA00010641"/>
    </source>
</evidence>
<dbReference type="GO" id="GO:0016987">
    <property type="term" value="F:sigma factor activity"/>
    <property type="evidence" value="ECO:0007669"/>
    <property type="project" value="UniProtKB-KW"/>
</dbReference>
<reference evidence="7" key="2">
    <citation type="submission" date="2020-09" db="EMBL/GenBank/DDBJ databases">
        <authorList>
            <person name="Sun Q."/>
            <person name="Zhou Y."/>
        </authorList>
    </citation>
    <scope>NUCLEOTIDE SEQUENCE</scope>
    <source>
        <strain evidence="7">CGMCC 1.12195</strain>
    </source>
</reference>
<feature type="domain" description="RNA polymerase sigma-70 region 2" evidence="5">
    <location>
        <begin position="27"/>
        <end position="92"/>
    </location>
</feature>
<evidence type="ECO:0000259" key="6">
    <source>
        <dbReference type="Pfam" id="PF08281"/>
    </source>
</evidence>
<dbReference type="NCBIfam" id="TIGR02937">
    <property type="entry name" value="sigma70-ECF"/>
    <property type="match status" value="1"/>
</dbReference>
<dbReference type="GO" id="GO:0000428">
    <property type="term" value="C:DNA-directed RNA polymerase complex"/>
    <property type="evidence" value="ECO:0007669"/>
    <property type="project" value="UniProtKB-KW"/>
</dbReference>
<evidence type="ECO:0000256" key="2">
    <source>
        <dbReference type="ARBA" id="ARBA00023015"/>
    </source>
</evidence>
<dbReference type="InterPro" id="IPR007627">
    <property type="entry name" value="RNA_pol_sigma70_r2"/>
</dbReference>
<dbReference type="Proteomes" id="UP000660862">
    <property type="component" value="Unassembled WGS sequence"/>
</dbReference>
<dbReference type="NCBIfam" id="TIGR02985">
    <property type="entry name" value="Sig70_bacteroi1"/>
    <property type="match status" value="1"/>
</dbReference>
<dbReference type="InterPro" id="IPR014327">
    <property type="entry name" value="RNA_pol_sigma70_bacteroid"/>
</dbReference>
<dbReference type="InterPro" id="IPR013324">
    <property type="entry name" value="RNA_pol_sigma_r3/r4-like"/>
</dbReference>
<dbReference type="InterPro" id="IPR039425">
    <property type="entry name" value="RNA_pol_sigma-70-like"/>
</dbReference>
<dbReference type="RefSeq" id="WP_188506431.1">
    <property type="nucleotide sequence ID" value="NZ_BMER01000002.1"/>
</dbReference>
<accession>A0A917HUY2</accession>
<dbReference type="InterPro" id="IPR014284">
    <property type="entry name" value="RNA_pol_sigma-70_dom"/>
</dbReference>
<dbReference type="InterPro" id="IPR013249">
    <property type="entry name" value="RNA_pol_sigma70_r4_t2"/>
</dbReference>
<evidence type="ECO:0000313" key="8">
    <source>
        <dbReference type="Proteomes" id="UP000660862"/>
    </source>
</evidence>
<keyword evidence="8" id="KW-1185">Reference proteome</keyword>
<dbReference type="Gene3D" id="1.10.1740.10">
    <property type="match status" value="1"/>
</dbReference>
<dbReference type="Pfam" id="PF04542">
    <property type="entry name" value="Sigma70_r2"/>
    <property type="match status" value="1"/>
</dbReference>